<evidence type="ECO:0000256" key="14">
    <source>
        <dbReference type="PIRSR" id="PIRSR001415-3"/>
    </source>
</evidence>
<feature type="active site" description="Schiff-base intermediate with substrate" evidence="12">
    <location>
        <position position="188"/>
    </location>
</feature>
<evidence type="ECO:0000256" key="1">
    <source>
        <dbReference type="ARBA" id="ARBA00001947"/>
    </source>
</evidence>
<dbReference type="FunFam" id="3.20.20.70:FF:000019">
    <property type="entry name" value="Delta-aminolevulinic acid dehydratase"/>
    <property type="match status" value="1"/>
</dbReference>
<feature type="binding site" evidence="15">
    <location>
        <position position="226"/>
    </location>
    <ligand>
        <name>Mg(2+)</name>
        <dbReference type="ChEBI" id="CHEBI:18420"/>
    </ligand>
</feature>
<dbReference type="Pfam" id="PF00490">
    <property type="entry name" value="ALAD"/>
    <property type="match status" value="1"/>
</dbReference>
<proteinExistence type="inferred from homology"/>
<dbReference type="PRINTS" id="PR00144">
    <property type="entry name" value="DALDHYDRTASE"/>
</dbReference>
<evidence type="ECO:0000256" key="5">
    <source>
        <dbReference type="ARBA" id="ARBA00012053"/>
    </source>
</evidence>
<dbReference type="GO" id="GO:0004655">
    <property type="term" value="F:porphobilinogen synthase activity"/>
    <property type="evidence" value="ECO:0007669"/>
    <property type="project" value="UniProtKB-EC"/>
</dbReference>
<evidence type="ECO:0000313" key="18">
    <source>
        <dbReference type="EMBL" id="OWZ82894.1"/>
    </source>
</evidence>
<feature type="binding site" evidence="13">
    <location>
        <position position="210"/>
    </location>
    <ligand>
        <name>5-aminolevulinate</name>
        <dbReference type="ChEBI" id="CHEBI:356416"/>
        <label>1</label>
    </ligand>
</feature>
<evidence type="ECO:0000256" key="8">
    <source>
        <dbReference type="ARBA" id="ARBA00023239"/>
    </source>
</evidence>
<dbReference type="OrthoDB" id="9805001at2"/>
<comment type="subunit">
    <text evidence="4 16">Homooctamer.</text>
</comment>
<dbReference type="GO" id="GO:0006782">
    <property type="term" value="P:protoporphyrinogen IX biosynthetic process"/>
    <property type="evidence" value="ECO:0007669"/>
    <property type="project" value="UniProtKB-UniPathway"/>
</dbReference>
<evidence type="ECO:0000256" key="16">
    <source>
        <dbReference type="RuleBase" id="RU000515"/>
    </source>
</evidence>
<evidence type="ECO:0000256" key="12">
    <source>
        <dbReference type="PIRSR" id="PIRSR001415-1"/>
    </source>
</evidence>
<reference evidence="18 19" key="1">
    <citation type="submission" date="2017-06" db="EMBL/GenBank/DDBJ databases">
        <title>Draft Genome Sequence of Natranaerobius trueperi halophilic, alkalithermophilic bacteria from soda lakes.</title>
        <authorList>
            <person name="Zhao B."/>
        </authorList>
    </citation>
    <scope>NUCLEOTIDE SEQUENCE [LARGE SCALE GENOMIC DNA]</scope>
    <source>
        <strain evidence="18 19">DSM 18760</strain>
    </source>
</reference>
<feature type="binding site" evidence="13">
    <location>
        <position position="267"/>
    </location>
    <ligand>
        <name>5-aminolevulinate</name>
        <dbReference type="ChEBI" id="CHEBI:356416"/>
        <label>2</label>
    </ligand>
</feature>
<evidence type="ECO:0000256" key="10">
    <source>
        <dbReference type="ARBA" id="ARBA00025628"/>
    </source>
</evidence>
<comment type="pathway">
    <text evidence="2">Porphyrin-containing compound metabolism; protoporphyrin-IX biosynthesis; coproporphyrinogen-III from 5-aminolevulinate: step 1/4.</text>
</comment>
<evidence type="ECO:0000256" key="13">
    <source>
        <dbReference type="PIRSR" id="PIRSR001415-2"/>
    </source>
</evidence>
<gene>
    <name evidence="18" type="ORF">CDO51_11615</name>
</gene>
<evidence type="ECO:0000256" key="15">
    <source>
        <dbReference type="PIRSR" id="PIRSR001415-5"/>
    </source>
</evidence>
<keyword evidence="19" id="KW-1185">Reference proteome</keyword>
<comment type="caution">
    <text evidence="18">The sequence shown here is derived from an EMBL/GenBank/DDBJ whole genome shotgun (WGS) entry which is preliminary data.</text>
</comment>
<feature type="active site" description="Schiff-base intermediate with substrate" evidence="12">
    <location>
        <position position="241"/>
    </location>
</feature>
<dbReference type="PANTHER" id="PTHR11458">
    <property type="entry name" value="DELTA-AMINOLEVULINIC ACID DEHYDRATASE"/>
    <property type="match status" value="1"/>
</dbReference>
<comment type="cofactor">
    <cofactor evidence="1">
        <name>Zn(2+)</name>
        <dbReference type="ChEBI" id="CHEBI:29105"/>
    </cofactor>
</comment>
<dbReference type="PIRSF" id="PIRSF001415">
    <property type="entry name" value="Porphbilin_synth"/>
    <property type="match status" value="1"/>
</dbReference>
<organism evidence="18 19">
    <name type="scientific">Natranaerobius trueperi</name>
    <dbReference type="NCBI Taxonomy" id="759412"/>
    <lineage>
        <taxon>Bacteria</taxon>
        <taxon>Bacillati</taxon>
        <taxon>Bacillota</taxon>
        <taxon>Clostridia</taxon>
        <taxon>Natranaerobiales</taxon>
        <taxon>Natranaerobiaceae</taxon>
        <taxon>Natranaerobius</taxon>
    </lineage>
</organism>
<keyword evidence="9 16" id="KW-0627">Porphyrin biosynthesis</keyword>
<dbReference type="PROSITE" id="PS00169">
    <property type="entry name" value="D_ALA_DEHYDRATASE"/>
    <property type="match status" value="1"/>
</dbReference>
<evidence type="ECO:0000256" key="7">
    <source>
        <dbReference type="ARBA" id="ARBA00023133"/>
    </source>
</evidence>
<dbReference type="NCBIfam" id="NF006762">
    <property type="entry name" value="PRK09283.1"/>
    <property type="match status" value="1"/>
</dbReference>
<evidence type="ECO:0000256" key="17">
    <source>
        <dbReference type="RuleBase" id="RU004161"/>
    </source>
</evidence>
<dbReference type="SMART" id="SM01004">
    <property type="entry name" value="ALAD"/>
    <property type="match status" value="1"/>
</dbReference>
<dbReference type="EC" id="4.2.1.24" evidence="5 16"/>
<dbReference type="AlphaFoldDB" id="A0A226BX43"/>
<dbReference type="InterPro" id="IPR030656">
    <property type="entry name" value="ALAD_AS"/>
</dbReference>
<evidence type="ECO:0000256" key="6">
    <source>
        <dbReference type="ARBA" id="ARBA00020771"/>
    </source>
</evidence>
<dbReference type="Proteomes" id="UP000214588">
    <property type="component" value="Unassembled WGS sequence"/>
</dbReference>
<evidence type="ECO:0000313" key="19">
    <source>
        <dbReference type="Proteomes" id="UP000214588"/>
    </source>
</evidence>
<comment type="similarity">
    <text evidence="3 17">Belongs to the ALAD family.</text>
</comment>
<comment type="function">
    <text evidence="10">Catalyzes an early step in the biosynthesis of tetrapyrroles. Binds two molecules of 5-aminolevulinate per subunit, each at a distinct site, and catalyzes their condensation to form porphobilinogen.</text>
</comment>
<dbReference type="UniPathway" id="UPA00251">
    <property type="reaction ID" value="UER00318"/>
</dbReference>
<dbReference type="PANTHER" id="PTHR11458:SF0">
    <property type="entry name" value="DELTA-AMINOLEVULINIC ACID DEHYDRATASE"/>
    <property type="match status" value="1"/>
</dbReference>
<keyword evidence="7" id="KW-0350">Heme biosynthesis</keyword>
<evidence type="ECO:0000256" key="4">
    <source>
        <dbReference type="ARBA" id="ARBA00011823"/>
    </source>
</evidence>
<dbReference type="CDD" id="cd00384">
    <property type="entry name" value="ALAD_PBGS"/>
    <property type="match status" value="1"/>
</dbReference>
<feature type="binding site" evidence="14">
    <location>
        <position position="123"/>
    </location>
    <ligand>
        <name>Zn(2+)</name>
        <dbReference type="ChEBI" id="CHEBI:29105"/>
        <note>catalytic</note>
    </ligand>
</feature>
<accession>A0A226BX43</accession>
<sequence length="320" mass="35903">MRRLRRKQGIRHMVRENQIQVTDLIYPIFVTTGENYENPVPSMPGVYQYSVDMAIKHLEKVYSLGIPAVMLFGVPGYKDERGSSAKDPNEAIQRACSETKKHFPDLIVITDVCMCGFTNHGHCGILKDGDIDNDLTLKELTEIAISHSKAGADMLAPSNMMDGYVKAIRQGLDKHGYENIPIMAYSAKFASNFYGPFRDAAYSSPSQGDRKTYQMDSANGKEAIREVELDINEGADIVMVKPGLSYLDVIKDVKQSFRHPVAAYNVSGEYAMIKAATEKGWLDEKQIVMEVMTSYKRAGADMILTYFAIDIARWLNNKEE</sequence>
<feature type="binding site" evidence="13">
    <location>
        <position position="198"/>
    </location>
    <ligand>
        <name>5-aminolevulinate</name>
        <dbReference type="ChEBI" id="CHEBI:356416"/>
        <label>1</label>
    </ligand>
</feature>
<evidence type="ECO:0000256" key="9">
    <source>
        <dbReference type="ARBA" id="ARBA00023244"/>
    </source>
</evidence>
<feature type="binding site" evidence="14">
    <location>
        <position position="115"/>
    </location>
    <ligand>
        <name>Zn(2+)</name>
        <dbReference type="ChEBI" id="CHEBI:29105"/>
        <note>catalytic</note>
    </ligand>
</feature>
<dbReference type="GO" id="GO:0008270">
    <property type="term" value="F:zinc ion binding"/>
    <property type="evidence" value="ECO:0007669"/>
    <property type="project" value="TreeGrafter"/>
</dbReference>
<evidence type="ECO:0000256" key="11">
    <source>
        <dbReference type="ARBA" id="ARBA00047651"/>
    </source>
</evidence>
<dbReference type="GO" id="GO:0005829">
    <property type="term" value="C:cytosol"/>
    <property type="evidence" value="ECO:0007669"/>
    <property type="project" value="TreeGrafter"/>
</dbReference>
<dbReference type="InterPro" id="IPR001731">
    <property type="entry name" value="ALAD"/>
</dbReference>
<keyword evidence="14" id="KW-0479">Metal-binding</keyword>
<keyword evidence="15" id="KW-0460">Magnesium</keyword>
<dbReference type="EMBL" id="NIQC01000035">
    <property type="protein sequence ID" value="OWZ82894.1"/>
    <property type="molecule type" value="Genomic_DNA"/>
</dbReference>
<comment type="catalytic activity">
    <reaction evidence="11 16">
        <text>2 5-aminolevulinate = porphobilinogen + 2 H2O + H(+)</text>
        <dbReference type="Rhea" id="RHEA:24064"/>
        <dbReference type="ChEBI" id="CHEBI:15377"/>
        <dbReference type="ChEBI" id="CHEBI:15378"/>
        <dbReference type="ChEBI" id="CHEBI:58126"/>
        <dbReference type="ChEBI" id="CHEBI:356416"/>
        <dbReference type="EC" id="4.2.1.24"/>
    </reaction>
</comment>
<feature type="binding site" evidence="14">
    <location>
        <position position="113"/>
    </location>
    <ligand>
        <name>Zn(2+)</name>
        <dbReference type="ChEBI" id="CHEBI:29105"/>
        <note>catalytic</note>
    </ligand>
</feature>
<dbReference type="SUPFAM" id="SSF51569">
    <property type="entry name" value="Aldolase"/>
    <property type="match status" value="1"/>
</dbReference>
<dbReference type="InterPro" id="IPR013785">
    <property type="entry name" value="Aldolase_TIM"/>
</dbReference>
<dbReference type="Gene3D" id="3.20.20.70">
    <property type="entry name" value="Aldolase class I"/>
    <property type="match status" value="1"/>
</dbReference>
<evidence type="ECO:0000256" key="2">
    <source>
        <dbReference type="ARBA" id="ARBA00004694"/>
    </source>
</evidence>
<keyword evidence="8 16" id="KW-0456">Lyase</keyword>
<name>A0A226BX43_9FIRM</name>
<protein>
    <recommendedName>
        <fullName evidence="6 16">Delta-aminolevulinic acid dehydratase</fullName>
        <ecNumber evidence="5 16">4.2.1.24</ecNumber>
    </recommendedName>
</protein>
<keyword evidence="14" id="KW-0862">Zinc</keyword>
<feature type="binding site" evidence="13">
    <location>
        <position position="306"/>
    </location>
    <ligand>
        <name>5-aminolevulinate</name>
        <dbReference type="ChEBI" id="CHEBI:356416"/>
        <label>2</label>
    </ligand>
</feature>
<evidence type="ECO:0000256" key="3">
    <source>
        <dbReference type="ARBA" id="ARBA00008055"/>
    </source>
</evidence>